<reference evidence="1 2" key="1">
    <citation type="submission" date="2016-12" db="EMBL/GenBank/DDBJ databases">
        <authorList>
            <person name="Song W.-J."/>
            <person name="Kurnit D.M."/>
        </authorList>
    </citation>
    <scope>NUCLEOTIDE SEQUENCE [LARGE SCALE GENOMIC DNA]</scope>
    <source>
        <strain evidence="1 2">IMCC3135</strain>
    </source>
</reference>
<proteinExistence type="predicted"/>
<dbReference type="EMBL" id="CP018632">
    <property type="protein sequence ID" value="ASJ70893.1"/>
    <property type="molecule type" value="Genomic_DNA"/>
</dbReference>
<evidence type="ECO:0000313" key="2">
    <source>
        <dbReference type="Proteomes" id="UP000250079"/>
    </source>
</evidence>
<dbReference type="GO" id="GO:0019684">
    <property type="term" value="P:photosynthesis, light reaction"/>
    <property type="evidence" value="ECO:0007669"/>
    <property type="project" value="InterPro"/>
</dbReference>
<keyword evidence="2" id="KW-1185">Reference proteome</keyword>
<gene>
    <name evidence="1" type="ORF">IMCC3135_03900</name>
</gene>
<dbReference type="SUPFAM" id="SSF50346">
    <property type="entry name" value="PRC-barrel domain"/>
    <property type="match status" value="2"/>
</dbReference>
<dbReference type="RefSeq" id="WP_088916388.1">
    <property type="nucleotide sequence ID" value="NZ_CP018632.1"/>
</dbReference>
<protein>
    <recommendedName>
        <fullName evidence="3">PRC-barrel domain-containing protein</fullName>
    </recommendedName>
</protein>
<dbReference type="KEGG" id="gai:IMCC3135_03900"/>
<evidence type="ECO:0008006" key="3">
    <source>
        <dbReference type="Google" id="ProtNLM"/>
    </source>
</evidence>
<dbReference type="InterPro" id="IPR011033">
    <property type="entry name" value="PRC_barrel-like_sf"/>
</dbReference>
<dbReference type="OrthoDB" id="9793882at2"/>
<accession>A0A2Z2NIL1</accession>
<dbReference type="AlphaFoldDB" id="A0A2Z2NIL1"/>
<evidence type="ECO:0000313" key="1">
    <source>
        <dbReference type="EMBL" id="ASJ70893.1"/>
    </source>
</evidence>
<organism evidence="1 2">
    <name type="scientific">Granulosicoccus antarcticus IMCC3135</name>
    <dbReference type="NCBI Taxonomy" id="1192854"/>
    <lineage>
        <taxon>Bacteria</taxon>
        <taxon>Pseudomonadati</taxon>
        <taxon>Pseudomonadota</taxon>
        <taxon>Gammaproteobacteria</taxon>
        <taxon>Chromatiales</taxon>
        <taxon>Granulosicoccaceae</taxon>
        <taxon>Granulosicoccus</taxon>
    </lineage>
</organism>
<dbReference type="Proteomes" id="UP000250079">
    <property type="component" value="Chromosome"/>
</dbReference>
<name>A0A2Z2NIL1_9GAMM</name>
<sequence>MTYCIFTDLRHYDVKSGTQTSPSDDNETLGNIHDIYFDDDTWAIKWFVVETGHWYSSNKILLDSKYFTQVSPATRTFHVSISKADIENAPSVDEHHPVGEQRKSELLYTSFGQDTLFFPGYSGVLMPQTLIERSAVLAEQEMDKQEADVSDADYADRHLRSASEILGYTVSAINGELGPVTDLVINTDQWNITLLALDTSKWLPDRTVVITPESIERISWEESKLFVTMSKQTIEKSPQLCDLKAIKTSYVSTLSDYYLYPMM</sequence>
<dbReference type="GO" id="GO:0030077">
    <property type="term" value="C:plasma membrane light-harvesting complex"/>
    <property type="evidence" value="ECO:0007669"/>
    <property type="project" value="InterPro"/>
</dbReference>
<dbReference type="Gene3D" id="3.90.50.10">
    <property type="entry name" value="Photosynthetic Reaction Center, subunit H, domain 2"/>
    <property type="match status" value="2"/>
</dbReference>
<dbReference type="InterPro" id="IPR014747">
    <property type="entry name" value="Bac_photo_RC_H_C"/>
</dbReference>